<keyword evidence="2" id="KW-1185">Reference proteome</keyword>
<dbReference type="Proteomes" id="UP000002037">
    <property type="component" value="Unassembled WGS sequence"/>
</dbReference>
<dbReference type="EMBL" id="GG692395">
    <property type="protein sequence ID" value="EER35556.1"/>
    <property type="molecule type" value="Genomic_DNA"/>
</dbReference>
<accession>C5M2K6</accession>
<dbReference type="eggNOG" id="ENOG502RQ2Z">
    <property type="taxonomic scope" value="Eukaryota"/>
</dbReference>
<dbReference type="HOGENOM" id="CLU_056751_0_0_1"/>
<evidence type="ECO:0000313" key="1">
    <source>
        <dbReference type="EMBL" id="EER35556.1"/>
    </source>
</evidence>
<dbReference type="AlphaFoldDB" id="C5M2K6"/>
<proteinExistence type="predicted"/>
<dbReference type="KEGG" id="ctp:CTRG_00295"/>
<dbReference type="GeneID" id="8300594"/>
<gene>
    <name evidence="1" type="ORF">CTRG_00295</name>
</gene>
<dbReference type="RefSeq" id="XP_002545514.1">
    <property type="nucleotide sequence ID" value="XM_002545468.1"/>
</dbReference>
<dbReference type="OrthoDB" id="4026683at2759"/>
<evidence type="ECO:0000313" key="2">
    <source>
        <dbReference type="Proteomes" id="UP000002037"/>
    </source>
</evidence>
<reference evidence="1 2" key="1">
    <citation type="journal article" date="2009" name="Nature">
        <title>Evolution of pathogenicity and sexual reproduction in eight Candida genomes.</title>
        <authorList>
            <person name="Butler G."/>
            <person name="Rasmussen M.D."/>
            <person name="Lin M.F."/>
            <person name="Santos M.A."/>
            <person name="Sakthikumar S."/>
            <person name="Munro C.A."/>
            <person name="Rheinbay E."/>
            <person name="Grabherr M."/>
            <person name="Forche A."/>
            <person name="Reedy J.L."/>
            <person name="Agrafioti I."/>
            <person name="Arnaud M.B."/>
            <person name="Bates S."/>
            <person name="Brown A.J."/>
            <person name="Brunke S."/>
            <person name="Costanzo M.C."/>
            <person name="Fitzpatrick D.A."/>
            <person name="de Groot P.W."/>
            <person name="Harris D."/>
            <person name="Hoyer L.L."/>
            <person name="Hube B."/>
            <person name="Klis F.M."/>
            <person name="Kodira C."/>
            <person name="Lennard N."/>
            <person name="Logue M.E."/>
            <person name="Martin R."/>
            <person name="Neiman A.M."/>
            <person name="Nikolaou E."/>
            <person name="Quail M.A."/>
            <person name="Quinn J."/>
            <person name="Santos M.C."/>
            <person name="Schmitzberger F.F."/>
            <person name="Sherlock G."/>
            <person name="Shah P."/>
            <person name="Silverstein K.A."/>
            <person name="Skrzypek M.S."/>
            <person name="Soll D."/>
            <person name="Staggs R."/>
            <person name="Stansfield I."/>
            <person name="Stumpf M.P."/>
            <person name="Sudbery P.E."/>
            <person name="Srikantha T."/>
            <person name="Zeng Q."/>
            <person name="Berman J."/>
            <person name="Berriman M."/>
            <person name="Heitman J."/>
            <person name="Gow N.A."/>
            <person name="Lorenz M.C."/>
            <person name="Birren B.W."/>
            <person name="Kellis M."/>
            <person name="Cuomo C.A."/>
        </authorList>
    </citation>
    <scope>NUCLEOTIDE SEQUENCE [LARGE SCALE GENOMIC DNA]</scope>
    <source>
        <strain evidence="2">ATCC MYA-3404 / T1</strain>
    </source>
</reference>
<sequence length="340" mass="39310">MEVINLPPNYTPSNTINAEEAPPDFSTIRHQELPSYAQTRKNSGWSIVIKNRLLIDGYRIFVSDDAAKKYKAFKKNKNRENLALQQQGYGVPLFKVVRSFVPFSKKFLTFRRYIPSNLHAFEENSDMYDYCSVAKTSHLGYDSYIFEFVPDPTMPWLNFRVVMFSHSILPISDYFFRGRKHRWIDESSLLSSNTKQEGFTGGFRHTILSPHQVSLTDNWDGMGDVLSREIVNPYLSDDFDRYSSLPLGSTNIGGQGNLKPEYYGRNFSRIHRIVQPTVTTTSNEVRIGDVNNRRDDVNYETIFSVDEEELVMICMATTLKRQKDIKRKIEMAAKATQNCR</sequence>
<name>C5M2K6_CANTT</name>
<protein>
    <submittedName>
        <fullName evidence="1">Uncharacterized protein</fullName>
    </submittedName>
</protein>
<dbReference type="VEuPathDB" id="FungiDB:CTRG_00295"/>
<organism evidence="1 2">
    <name type="scientific">Candida tropicalis (strain ATCC MYA-3404 / T1)</name>
    <name type="common">Yeast</name>
    <dbReference type="NCBI Taxonomy" id="294747"/>
    <lineage>
        <taxon>Eukaryota</taxon>
        <taxon>Fungi</taxon>
        <taxon>Dikarya</taxon>
        <taxon>Ascomycota</taxon>
        <taxon>Saccharomycotina</taxon>
        <taxon>Pichiomycetes</taxon>
        <taxon>Debaryomycetaceae</taxon>
        <taxon>Candida/Lodderomyces clade</taxon>
        <taxon>Candida</taxon>
    </lineage>
</organism>